<dbReference type="EMBL" id="LN853515">
    <property type="protein sequence ID" value="CRY96089.1"/>
    <property type="molecule type" value="Genomic_DNA"/>
</dbReference>
<evidence type="ECO:0000313" key="1">
    <source>
        <dbReference type="EMBL" id="CRY96089.1"/>
    </source>
</evidence>
<protein>
    <submittedName>
        <fullName evidence="1">Uncharacterized protein</fullName>
    </submittedName>
</protein>
<organism evidence="1">
    <name type="scientific">uncultured prokaryote</name>
    <dbReference type="NCBI Taxonomy" id="198431"/>
    <lineage>
        <taxon>unclassified sequences</taxon>
        <taxon>environmental samples</taxon>
    </lineage>
</organism>
<reference evidence="1" key="1">
    <citation type="submission" date="2015-06" db="EMBL/GenBank/DDBJ databases">
        <authorList>
            <person name="Joergensen T."/>
        </authorList>
    </citation>
    <scope>NUCLEOTIDE SEQUENCE</scope>
    <source>
        <strain evidence="1">RGFK0915</strain>
    </source>
</reference>
<dbReference type="AlphaFoldDB" id="A0A0H5Q3V9"/>
<reference evidence="1" key="2">
    <citation type="submission" date="2015-07" db="EMBL/GenBank/DDBJ databases">
        <title>Plasmids, circular viruses and viroids from rat gut.</title>
        <authorList>
            <person name="Jorgensen T.J."/>
            <person name="Hansen M.A."/>
            <person name="Xu Z."/>
            <person name="Tabak M.A."/>
            <person name="Sorensen S.J."/>
            <person name="Hansen L.H."/>
        </authorList>
    </citation>
    <scope>NUCLEOTIDE SEQUENCE</scope>
    <source>
        <strain evidence="1">RGFK0915</strain>
    </source>
</reference>
<proteinExistence type="predicted"/>
<accession>A0A0H5Q3V9</accession>
<name>A0A0H5Q3V9_9ZZZZ</name>
<sequence>MAVKKALATAPRNYAPHIAVVIGGNLVSEVQVEIWQCTINVLPASGAVLDFDTDGYLLSIQAALQTWWEYPGYKNGNTATLTFVKANAIGADGHYESSTETSFYDYSPATAGGGAIVHPDILCSVTSWTTDKARGPGSKGRIYLPNQWGDGAHMTISSADQSGIMDAGKGLLHVLQNTAVPAVQTVPVVASGVNATNTPITGVAAGNVLDVQRRRKNALVETYTHAEWP</sequence>